<dbReference type="Pfam" id="PF06864">
    <property type="entry name" value="PAP_PilO"/>
    <property type="match status" value="1"/>
</dbReference>
<feature type="non-terminal residue" evidence="1">
    <location>
        <position position="1"/>
    </location>
</feature>
<comment type="caution">
    <text evidence="1">The sequence shown here is derived from an EMBL/GenBank/DDBJ whole genome shotgun (WGS) entry which is preliminary data.</text>
</comment>
<evidence type="ECO:0000313" key="1">
    <source>
        <dbReference type="EMBL" id="MIQ23650.1"/>
    </source>
</evidence>
<dbReference type="Proteomes" id="UP000885271">
    <property type="component" value="Unassembled WGS sequence"/>
</dbReference>
<sequence>VAGWRYSLAECAATGNSGNLRASYTNIAGTTVTAFSQRVREIFSIRPFMVMPDGNSGGFALPVTFSMPETPVAVEALPENTLLQERLTTLARSMQLKMDWQEVSNSFTDEDGNTIQPPWKEYDLQILTTLPAHQVAEHFSEPSVRFISVTRQLEEGRFRYQFTGKYYVQ</sequence>
<gene>
    <name evidence="1" type="ORF">ZQ07_24365</name>
</gene>
<name>A0A657ESL0_SALEN</name>
<proteinExistence type="predicted"/>
<dbReference type="EMBL" id="RSQT01000069">
    <property type="protein sequence ID" value="MIQ23650.1"/>
    <property type="molecule type" value="Genomic_DNA"/>
</dbReference>
<protein>
    <submittedName>
        <fullName evidence="1">Pilus assembly protein</fullName>
    </submittedName>
</protein>
<dbReference type="AlphaFoldDB" id="A0A657ESL0"/>
<accession>A0A657ESL0</accession>
<organism evidence="1">
    <name type="scientific">Salmonella enteritidis</name>
    <dbReference type="NCBI Taxonomy" id="149539"/>
    <lineage>
        <taxon>Bacteria</taxon>
        <taxon>Pseudomonadati</taxon>
        <taxon>Pseudomonadota</taxon>
        <taxon>Gammaproteobacteria</taxon>
        <taxon>Enterobacterales</taxon>
        <taxon>Enterobacteriaceae</taxon>
        <taxon>Salmonella</taxon>
    </lineage>
</organism>
<reference evidence="1" key="1">
    <citation type="submission" date="2018-08" db="EMBL/GenBank/DDBJ databases">
        <authorList>
            <person name="Ashton P.M."/>
            <person name="Dallman T."/>
            <person name="Nair S."/>
            <person name="De Pinna E."/>
            <person name="Peters T."/>
            <person name="Grant K."/>
        </authorList>
    </citation>
    <scope>NUCLEOTIDE SEQUENCE [LARGE SCALE GENOMIC DNA]</scope>
    <source>
        <strain evidence="1">38306</strain>
    </source>
</reference>
<dbReference type="InterPro" id="IPR009663">
    <property type="entry name" value="PAP_PilO"/>
</dbReference>